<dbReference type="PANTHER" id="PTHR13504:SF38">
    <property type="entry name" value="FIDO DOMAIN-CONTAINING PROTEIN"/>
    <property type="match status" value="1"/>
</dbReference>
<protein>
    <submittedName>
        <fullName evidence="2">Fic family protein</fullName>
    </submittedName>
</protein>
<comment type="caution">
    <text evidence="2">The sequence shown here is derived from an EMBL/GenBank/DDBJ whole genome shotgun (WGS) entry which is preliminary data.</text>
</comment>
<accession>A0ABS5UQD3</accession>
<feature type="domain" description="Fido" evidence="1">
    <location>
        <begin position="91"/>
        <end position="239"/>
    </location>
</feature>
<dbReference type="Gene3D" id="1.10.3290.10">
    <property type="entry name" value="Fido-like domain"/>
    <property type="match status" value="1"/>
</dbReference>
<evidence type="ECO:0000259" key="1">
    <source>
        <dbReference type="PROSITE" id="PS51459"/>
    </source>
</evidence>
<dbReference type="EMBL" id="JAFEJS010000007">
    <property type="protein sequence ID" value="MBT1173154.1"/>
    <property type="molecule type" value="Genomic_DNA"/>
</dbReference>
<dbReference type="PROSITE" id="PS51459">
    <property type="entry name" value="FIDO"/>
    <property type="match status" value="1"/>
</dbReference>
<dbReference type="InterPro" id="IPR040198">
    <property type="entry name" value="Fido_containing"/>
</dbReference>
<dbReference type="PANTHER" id="PTHR13504">
    <property type="entry name" value="FIDO DOMAIN-CONTAINING PROTEIN DDB_G0283145"/>
    <property type="match status" value="1"/>
</dbReference>
<dbReference type="SUPFAM" id="SSF140931">
    <property type="entry name" value="Fic-like"/>
    <property type="match status" value="1"/>
</dbReference>
<dbReference type="Proteomes" id="UP000773064">
    <property type="component" value="Unassembled WGS sequence"/>
</dbReference>
<gene>
    <name evidence="2" type="ORF">JS528_07275</name>
</gene>
<dbReference type="InterPro" id="IPR003812">
    <property type="entry name" value="Fido"/>
</dbReference>
<keyword evidence="3" id="KW-1185">Reference proteome</keyword>
<evidence type="ECO:0000313" key="2">
    <source>
        <dbReference type="EMBL" id="MBT1173154.1"/>
    </source>
</evidence>
<reference evidence="2 3" key="1">
    <citation type="journal article" date="2021" name="Environ. Microbiol.">
        <title>Genetic insights into the dark matter of the mammalian gut microbiota through targeted genome reconstruction.</title>
        <authorList>
            <person name="Lugli G.A."/>
            <person name="Alessandri G."/>
            <person name="Milani C."/>
            <person name="Viappiani A."/>
            <person name="Fontana F."/>
            <person name="Tarracchini C."/>
            <person name="Mancabelli L."/>
            <person name="Argentini C."/>
            <person name="Ruiz L."/>
            <person name="Margolles A."/>
            <person name="van Sinderen D."/>
            <person name="Turroni F."/>
            <person name="Ventura M."/>
        </authorList>
    </citation>
    <scope>NUCLEOTIDE SEQUENCE [LARGE SCALE GENOMIC DNA]</scope>
    <source>
        <strain evidence="2 3">MA2</strain>
    </source>
</reference>
<dbReference type="InterPro" id="IPR036597">
    <property type="entry name" value="Fido-like_dom_sf"/>
</dbReference>
<dbReference type="RefSeq" id="WP_214358424.1">
    <property type="nucleotide sequence ID" value="NZ_JAFEJS010000007.1"/>
</dbReference>
<proteinExistence type="predicted"/>
<dbReference type="Pfam" id="PF02661">
    <property type="entry name" value="Fic"/>
    <property type="match status" value="1"/>
</dbReference>
<name>A0ABS5UQD3_9BIFI</name>
<sequence length="289" mass="33340">MASVRLVDWLRRERDQRTGGGLYYNTQILFAYNSNHMEGSTLSPEQTAQLYDTGALLPNDGSDQIRADDVVETRNHFHALNWILDHADEPVDKTMVCTLHAILKRGTSQELDPDRNVGGYKILPNVINELVGVHTVLPADVPQAMEQVFAMYRELTDNPYAIAKAHWMFETTHPFSDGNGRIGRLIMFKELLRLDTVPVIVRDANKLLYTRGLSRFSDEPGYLVDTLLTERDYYQMLIDRLAPDRIRYSYVSQWDPDAVEERRDHRSIVNPFVKRNWTDDDIRSRGVTK</sequence>
<evidence type="ECO:0000313" key="3">
    <source>
        <dbReference type="Proteomes" id="UP000773064"/>
    </source>
</evidence>
<organism evidence="2 3">
    <name type="scientific">Bifidobacterium santillanense</name>
    <dbReference type="NCBI Taxonomy" id="2809028"/>
    <lineage>
        <taxon>Bacteria</taxon>
        <taxon>Bacillati</taxon>
        <taxon>Actinomycetota</taxon>
        <taxon>Actinomycetes</taxon>
        <taxon>Bifidobacteriales</taxon>
        <taxon>Bifidobacteriaceae</taxon>
        <taxon>Bifidobacterium</taxon>
    </lineage>
</organism>